<gene>
    <name evidence="1" type="ORF">C24_LOCUS17847</name>
</gene>
<protein>
    <submittedName>
        <fullName evidence="1">Uncharacterized protein</fullName>
    </submittedName>
</protein>
<accession>A0A5S9XSR3</accession>
<organism evidence="1 2">
    <name type="scientific">Arabidopsis thaliana</name>
    <name type="common">Mouse-ear cress</name>
    <dbReference type="NCBI Taxonomy" id="3702"/>
    <lineage>
        <taxon>Eukaryota</taxon>
        <taxon>Viridiplantae</taxon>
        <taxon>Streptophyta</taxon>
        <taxon>Embryophyta</taxon>
        <taxon>Tracheophyta</taxon>
        <taxon>Spermatophyta</taxon>
        <taxon>Magnoliopsida</taxon>
        <taxon>eudicotyledons</taxon>
        <taxon>Gunneridae</taxon>
        <taxon>Pentapetalae</taxon>
        <taxon>rosids</taxon>
        <taxon>malvids</taxon>
        <taxon>Brassicales</taxon>
        <taxon>Brassicaceae</taxon>
        <taxon>Camelineae</taxon>
        <taxon>Arabidopsis</taxon>
    </lineage>
</organism>
<dbReference type="Proteomes" id="UP000434276">
    <property type="component" value="Unassembled WGS sequence"/>
</dbReference>
<dbReference type="AlphaFoldDB" id="A0A5S9XSR3"/>
<evidence type="ECO:0000313" key="2">
    <source>
        <dbReference type="Proteomes" id="UP000434276"/>
    </source>
</evidence>
<dbReference type="EMBL" id="CACSHJ010000095">
    <property type="protein sequence ID" value="CAA0395096.1"/>
    <property type="molecule type" value="Genomic_DNA"/>
</dbReference>
<reference evidence="1 2" key="1">
    <citation type="submission" date="2019-12" db="EMBL/GenBank/DDBJ databases">
        <authorList>
            <person name="Jiao W.-B."/>
            <person name="Schneeberger K."/>
        </authorList>
    </citation>
    <scope>NUCLEOTIDE SEQUENCE [LARGE SCALE GENOMIC DNA]</scope>
    <source>
        <strain evidence="2">cv. C24</strain>
    </source>
</reference>
<evidence type="ECO:0000313" key="1">
    <source>
        <dbReference type="EMBL" id="CAA0395096.1"/>
    </source>
</evidence>
<name>A0A5S9XSR3_ARATH</name>
<proteinExistence type="predicted"/>
<sequence length="89" mass="10612">MKQNPKARMEEMKISFYSHMDEKKESDSGKTVLIFDQLLDQASKQKLERTLQWITLSIDMVRSVMKVDRKYELCPEKVTEVIHCVNYRN</sequence>